<name>D1VU04_9FIRM</name>
<dbReference type="SMART" id="SM00382">
    <property type="entry name" value="AAA"/>
    <property type="match status" value="2"/>
</dbReference>
<dbReference type="Proteomes" id="UP000005711">
    <property type="component" value="Unassembled WGS sequence"/>
</dbReference>
<dbReference type="InterPro" id="IPR003593">
    <property type="entry name" value="AAA+_ATPase"/>
</dbReference>
<dbReference type="CDD" id="cd03216">
    <property type="entry name" value="ABC_Carb_Monos_I"/>
    <property type="match status" value="1"/>
</dbReference>
<evidence type="ECO:0000256" key="1">
    <source>
        <dbReference type="ARBA" id="ARBA00022741"/>
    </source>
</evidence>
<evidence type="ECO:0000313" key="4">
    <source>
        <dbReference type="EMBL" id="EFA89978.1"/>
    </source>
</evidence>
<feature type="domain" description="ABC transporter" evidence="3">
    <location>
        <begin position="6"/>
        <end position="258"/>
    </location>
</feature>
<evidence type="ECO:0000259" key="3">
    <source>
        <dbReference type="PROSITE" id="PS50893"/>
    </source>
</evidence>
<keyword evidence="1" id="KW-0547">Nucleotide-binding</keyword>
<dbReference type="PROSITE" id="PS50893">
    <property type="entry name" value="ABC_TRANSPORTER_2"/>
    <property type="match status" value="2"/>
</dbReference>
<dbReference type="InterPro" id="IPR050107">
    <property type="entry name" value="ABC_carbohydrate_import_ATPase"/>
</dbReference>
<dbReference type="GO" id="GO:0005524">
    <property type="term" value="F:ATP binding"/>
    <property type="evidence" value="ECO:0007669"/>
    <property type="project" value="UniProtKB-KW"/>
</dbReference>
<dbReference type="InterPro" id="IPR027417">
    <property type="entry name" value="P-loop_NTPase"/>
</dbReference>
<gene>
    <name evidence="4" type="ORF">HMPREF0628_1497</name>
</gene>
<comment type="caution">
    <text evidence="4">The sequence shown here is derived from an EMBL/GenBank/DDBJ whole genome shotgun (WGS) entry which is preliminary data.</text>
</comment>
<organism evidence="4 5">
    <name type="scientific">Peptoniphilus lacrimalis 315-B</name>
    <dbReference type="NCBI Taxonomy" id="596330"/>
    <lineage>
        <taxon>Bacteria</taxon>
        <taxon>Bacillati</taxon>
        <taxon>Bacillota</taxon>
        <taxon>Tissierellia</taxon>
        <taxon>Tissierellales</taxon>
        <taxon>Peptoniphilaceae</taxon>
        <taxon>Peptoniphilus</taxon>
    </lineage>
</organism>
<sequence>MTENLLEVQNVSKSFGENQVLKDVNFTLKEGEILGLVGENGAGKSTLMNIIFGMELIHETGGFNGKLIFDGKETSFKNPIEALNAGVGMVHQEFNLIPGFTVAENITLNMENTKKSVVSSVFGKKLETIDGKKNIEISGSSLEKLGISIDANELVSEMPVGHKQFIEIAREITRKNVKLIIMDEPTAVLTESEANSLMESLKRLSSLGIAIIFISHRLREILTICDKVVVLRDGVVVENRPNKDLSIEEIANWMVGRSSDDKMDVVKKNKKDIDGKDTIMNINNLWVDMPGEAVFDVSLSIKDGEILGIAGLAGQGKLGIPNGILGTYPVGGEVTFKGEKLKLGNTSKILKKGIAFVSEDRRGVGLLLDEPIYWNIAFNSMQVQDKYIKKILGLKFRDENAMKELAKNYIDSLAIKCTGPEQKAGNLSGGNQQKICLAKAFAMNPELLFVSEPTRGIDIGAKQLVLEALEKFNNENNTTIVMVSSELEELRSICDRIAVICEGKIAGILPADASPEKFGLLMSGESVEVKGEK</sequence>
<dbReference type="eggNOG" id="COG1129">
    <property type="taxonomic scope" value="Bacteria"/>
</dbReference>
<dbReference type="SUPFAM" id="SSF52540">
    <property type="entry name" value="P-loop containing nucleoside triphosphate hydrolases"/>
    <property type="match status" value="2"/>
</dbReference>
<reference evidence="4 5" key="1">
    <citation type="submission" date="2009-12" db="EMBL/GenBank/DDBJ databases">
        <title>Genome Sequence of Peptoniphilus lacrimalis 315-B.</title>
        <authorList>
            <person name="Durkin A.S."/>
            <person name="Madupu R."/>
            <person name="Torralba M."/>
            <person name="Methe B."/>
            <person name="Sutton G."/>
            <person name="Strausberg R.L."/>
            <person name="Nelson K.E."/>
        </authorList>
    </citation>
    <scope>NUCLEOTIDE SEQUENCE [LARGE SCALE GENOMIC DNA]</scope>
    <source>
        <strain evidence="4 5">315-B</strain>
    </source>
</reference>
<keyword evidence="5" id="KW-1185">Reference proteome</keyword>
<dbReference type="InterPro" id="IPR017871">
    <property type="entry name" value="ABC_transporter-like_CS"/>
</dbReference>
<protein>
    <submittedName>
        <fullName evidence="4">ABC transporter, ATP-binding protein</fullName>
    </submittedName>
</protein>
<dbReference type="PROSITE" id="PS00211">
    <property type="entry name" value="ABC_TRANSPORTER_1"/>
    <property type="match status" value="1"/>
</dbReference>
<dbReference type="PANTHER" id="PTHR43790">
    <property type="entry name" value="CARBOHYDRATE TRANSPORT ATP-BINDING PROTEIN MG119-RELATED"/>
    <property type="match status" value="1"/>
</dbReference>
<dbReference type="AlphaFoldDB" id="D1VU04"/>
<dbReference type="Pfam" id="PF00005">
    <property type="entry name" value="ABC_tran"/>
    <property type="match status" value="2"/>
</dbReference>
<dbReference type="InterPro" id="IPR003439">
    <property type="entry name" value="ABC_transporter-like_ATP-bd"/>
</dbReference>
<keyword evidence="2 4" id="KW-0067">ATP-binding</keyword>
<evidence type="ECO:0000256" key="2">
    <source>
        <dbReference type="ARBA" id="ARBA00022840"/>
    </source>
</evidence>
<dbReference type="RefSeq" id="WP_004825081.1">
    <property type="nucleotide sequence ID" value="NZ_ADDO01000052.1"/>
</dbReference>
<proteinExistence type="predicted"/>
<dbReference type="CDD" id="cd03215">
    <property type="entry name" value="ABC_Carb_Monos_II"/>
    <property type="match status" value="1"/>
</dbReference>
<feature type="domain" description="ABC transporter" evidence="3">
    <location>
        <begin position="279"/>
        <end position="527"/>
    </location>
</feature>
<dbReference type="GO" id="GO:0016887">
    <property type="term" value="F:ATP hydrolysis activity"/>
    <property type="evidence" value="ECO:0007669"/>
    <property type="project" value="InterPro"/>
</dbReference>
<dbReference type="PANTHER" id="PTHR43790:SF4">
    <property type="entry name" value="GUANOSINE IMPORT ATP-BINDING PROTEIN NUPO"/>
    <property type="match status" value="1"/>
</dbReference>
<evidence type="ECO:0000313" key="5">
    <source>
        <dbReference type="Proteomes" id="UP000005711"/>
    </source>
</evidence>
<accession>D1VU04</accession>
<dbReference type="Gene3D" id="3.40.50.300">
    <property type="entry name" value="P-loop containing nucleotide triphosphate hydrolases"/>
    <property type="match status" value="2"/>
</dbReference>
<dbReference type="EMBL" id="ADDO01000052">
    <property type="protein sequence ID" value="EFA89978.1"/>
    <property type="molecule type" value="Genomic_DNA"/>
</dbReference>